<organism evidence="4">
    <name type="scientific">Melampsora larici-populina (strain 98AG31 / pathotype 3-4-7)</name>
    <name type="common">Poplar leaf rust fungus</name>
    <dbReference type="NCBI Taxonomy" id="747676"/>
    <lineage>
        <taxon>Eukaryota</taxon>
        <taxon>Fungi</taxon>
        <taxon>Dikarya</taxon>
        <taxon>Basidiomycota</taxon>
        <taxon>Pucciniomycotina</taxon>
        <taxon>Pucciniomycetes</taxon>
        <taxon>Pucciniales</taxon>
        <taxon>Melampsoraceae</taxon>
        <taxon>Melampsora</taxon>
    </lineage>
</organism>
<dbReference type="VEuPathDB" id="FungiDB:MELLADRAFT_45741"/>
<evidence type="ECO:0000259" key="2">
    <source>
        <dbReference type="Pfam" id="PF00248"/>
    </source>
</evidence>
<accession>F4S7E0</accession>
<keyword evidence="4" id="KW-1185">Reference proteome</keyword>
<dbReference type="STRING" id="747676.F4S7E0"/>
<dbReference type="CDD" id="cd19075">
    <property type="entry name" value="AKR_AKR7A1-5"/>
    <property type="match status" value="1"/>
</dbReference>
<keyword evidence="1" id="KW-0560">Oxidoreductase</keyword>
<dbReference type="HOGENOM" id="CLU_023205_1_1_1"/>
<protein>
    <recommendedName>
        <fullName evidence="2">NADP-dependent oxidoreductase domain-containing protein</fullName>
    </recommendedName>
</protein>
<dbReference type="SUPFAM" id="SSF51430">
    <property type="entry name" value="NAD(P)-linked oxidoreductase"/>
    <property type="match status" value="1"/>
</dbReference>
<sequence>MLTDRGMASTQKTRIPLIMGTMTIGNEGAFGSRIHDLGTAQKVIDVFRSHGHTELDTARLYGDGTTEEMLSKLDCSGLSIDSKCFPVKPGDHKPDRLRATLDKSLDALNVPKLRVFYLHAPDRSVPFEETLKACDALYRQGKFTELGLSNFAAWEVAIIWGICDKNGYVKPTIYQGMYNAITRSIETELFPCCRSLGIRLVLYNPLAGGFFAGKITKPDDQIEPGGRFDPSHRQGVMYRERYFRDSYFKALEILKASLKGYPDTTLVSVAARWLQHHSALKPEDGIIFGASSVDQIEMNCTKSEEGPLPEDILAAVDLSWEIVKSECPSYWR</sequence>
<dbReference type="EMBL" id="GL883159">
    <property type="protein sequence ID" value="EGF99440.1"/>
    <property type="molecule type" value="Genomic_DNA"/>
</dbReference>
<dbReference type="InterPro" id="IPR050523">
    <property type="entry name" value="AKR_Detox_Biosynth"/>
</dbReference>
<dbReference type="OrthoDB" id="2310150at2759"/>
<dbReference type="InterPro" id="IPR036812">
    <property type="entry name" value="NAD(P)_OxRdtase_dom_sf"/>
</dbReference>
<dbReference type="KEGG" id="mlr:MELLADRAFT_45741"/>
<evidence type="ECO:0000256" key="1">
    <source>
        <dbReference type="ARBA" id="ARBA00023002"/>
    </source>
</evidence>
<dbReference type="RefSeq" id="XP_007417291.1">
    <property type="nucleotide sequence ID" value="XM_007417229.1"/>
</dbReference>
<proteinExistence type="predicted"/>
<dbReference type="PANTHER" id="PTHR43364">
    <property type="entry name" value="NADH-SPECIFIC METHYLGLYOXAL REDUCTASE-RELATED"/>
    <property type="match status" value="1"/>
</dbReference>
<dbReference type="InParanoid" id="F4S7E0"/>
<dbReference type="Pfam" id="PF00248">
    <property type="entry name" value="Aldo_ket_red"/>
    <property type="match status" value="1"/>
</dbReference>
<feature type="domain" description="NADP-dependent oxidoreductase" evidence="2">
    <location>
        <begin position="16"/>
        <end position="317"/>
    </location>
</feature>
<reference evidence="4" key="1">
    <citation type="journal article" date="2011" name="Proc. Natl. Acad. Sci. U.S.A.">
        <title>Obligate biotrophy features unraveled by the genomic analysis of rust fungi.</title>
        <authorList>
            <person name="Duplessis S."/>
            <person name="Cuomo C.A."/>
            <person name="Lin Y.-C."/>
            <person name="Aerts A."/>
            <person name="Tisserant E."/>
            <person name="Veneault-Fourrey C."/>
            <person name="Joly D.L."/>
            <person name="Hacquard S."/>
            <person name="Amselem J."/>
            <person name="Cantarel B.L."/>
            <person name="Chiu R."/>
            <person name="Coutinho P.M."/>
            <person name="Feau N."/>
            <person name="Field M."/>
            <person name="Frey P."/>
            <person name="Gelhaye E."/>
            <person name="Goldberg J."/>
            <person name="Grabherr M.G."/>
            <person name="Kodira C.D."/>
            <person name="Kohler A."/>
            <person name="Kuees U."/>
            <person name="Lindquist E.A."/>
            <person name="Lucas S.M."/>
            <person name="Mago R."/>
            <person name="Mauceli E."/>
            <person name="Morin E."/>
            <person name="Murat C."/>
            <person name="Pangilinan J.L."/>
            <person name="Park R."/>
            <person name="Pearson M."/>
            <person name="Quesneville H."/>
            <person name="Rouhier N."/>
            <person name="Sakthikumar S."/>
            <person name="Salamov A.A."/>
            <person name="Schmutz J."/>
            <person name="Selles B."/>
            <person name="Shapiro H."/>
            <person name="Tanguay P."/>
            <person name="Tuskan G.A."/>
            <person name="Henrissat B."/>
            <person name="Van de Peer Y."/>
            <person name="Rouze P."/>
            <person name="Ellis J.G."/>
            <person name="Dodds P.N."/>
            <person name="Schein J.E."/>
            <person name="Zhong S."/>
            <person name="Hamelin R.C."/>
            <person name="Grigoriev I.V."/>
            <person name="Szabo L.J."/>
            <person name="Martin F."/>
        </authorList>
    </citation>
    <scope>NUCLEOTIDE SEQUENCE [LARGE SCALE GENOMIC DNA]</scope>
    <source>
        <strain evidence="4">98AG31 / pathotype 3-4-7</strain>
    </source>
</reference>
<dbReference type="Proteomes" id="UP000001072">
    <property type="component" value="Unassembled WGS sequence"/>
</dbReference>
<evidence type="ECO:0000313" key="4">
    <source>
        <dbReference type="Proteomes" id="UP000001072"/>
    </source>
</evidence>
<gene>
    <name evidence="3" type="ORF">MELLADRAFT_45741</name>
</gene>
<name>F4S7E0_MELLP</name>
<dbReference type="AlphaFoldDB" id="F4S7E0"/>
<dbReference type="PANTHER" id="PTHR43364:SF4">
    <property type="entry name" value="NAD(P)-LINKED OXIDOREDUCTASE SUPERFAMILY PROTEIN"/>
    <property type="match status" value="1"/>
</dbReference>
<dbReference type="GO" id="GO:0016491">
    <property type="term" value="F:oxidoreductase activity"/>
    <property type="evidence" value="ECO:0007669"/>
    <property type="project" value="UniProtKB-KW"/>
</dbReference>
<dbReference type="Gene3D" id="3.20.20.100">
    <property type="entry name" value="NADP-dependent oxidoreductase domain"/>
    <property type="match status" value="1"/>
</dbReference>
<dbReference type="GeneID" id="18928268"/>
<evidence type="ECO:0000313" key="3">
    <source>
        <dbReference type="EMBL" id="EGF99440.1"/>
    </source>
</evidence>
<dbReference type="InterPro" id="IPR023210">
    <property type="entry name" value="NADP_OxRdtase_dom"/>
</dbReference>
<dbReference type="eggNOG" id="ENOG502QU2T">
    <property type="taxonomic scope" value="Eukaryota"/>
</dbReference>